<keyword evidence="2" id="KW-1185">Reference proteome</keyword>
<dbReference type="InterPro" id="IPR032466">
    <property type="entry name" value="Metal_Hydrolase"/>
</dbReference>
<dbReference type="STRING" id="1169540.A0A0G4G4Y2"/>
<dbReference type="VEuPathDB" id="CryptoDB:Vbra_9683"/>
<organism evidence="1 2">
    <name type="scientific">Vitrella brassicaformis (strain CCMP3155)</name>
    <dbReference type="NCBI Taxonomy" id="1169540"/>
    <lineage>
        <taxon>Eukaryota</taxon>
        <taxon>Sar</taxon>
        <taxon>Alveolata</taxon>
        <taxon>Colpodellida</taxon>
        <taxon>Vitrellaceae</taxon>
        <taxon>Vitrella</taxon>
    </lineage>
</organism>
<dbReference type="AlphaFoldDB" id="A0A0G4G4Y2"/>
<reference evidence="1 2" key="1">
    <citation type="submission" date="2014-11" db="EMBL/GenBank/DDBJ databases">
        <authorList>
            <person name="Zhu J."/>
            <person name="Qi W."/>
            <person name="Song R."/>
        </authorList>
    </citation>
    <scope>NUCLEOTIDE SEQUENCE [LARGE SCALE GENOMIC DNA]</scope>
</reference>
<dbReference type="SUPFAM" id="SSF51556">
    <property type="entry name" value="Metallo-dependent hydrolases"/>
    <property type="match status" value="1"/>
</dbReference>
<dbReference type="Proteomes" id="UP000041254">
    <property type="component" value="Unassembled WGS sequence"/>
</dbReference>
<protein>
    <submittedName>
        <fullName evidence="1">Uncharacterized protein</fullName>
    </submittedName>
</protein>
<proteinExistence type="predicted"/>
<dbReference type="EMBL" id="CDMY01000569">
    <property type="protein sequence ID" value="CEM23463.1"/>
    <property type="molecule type" value="Genomic_DNA"/>
</dbReference>
<dbReference type="InParanoid" id="A0A0G4G4Y2"/>
<dbReference type="Gene3D" id="3.20.20.140">
    <property type="entry name" value="Metal-dependent hydrolases"/>
    <property type="match status" value="1"/>
</dbReference>
<sequence>MTCGGPISPSALGTCSSASSRCVLPFEGVLFNHSECAAAGAVGDSLEMGNLSAVHERPLSYLSNLYVTQADAAAELREAKENGMTLVVDTSHWDMTALVKDAPAIAELSRRDGLPIVIAVPPPKAGSESDEETAIAQLDVALRVRLAEGVDMCAGVIGPLHVRLPNKTSRLTQEEEWQLTVAAKASRRVGGAPILVVIDHESCQCHPQGTPPLDPYYEHMWTTVWEAQKKDGEGEGNPQPRVAVVNPCRHRDDLSGAKLLLRKGCCVGLTCSGYDYSVVEQRWPGKAPLRSPDDALRVMERLVTDADSREDAAGRLMVSTGVMMRMHLKKYGGCGYGFAPALLRRQVPQRYSECHEMIDRMTFCNAVDFLAYPWTPPPAAEVSVQTFLCHWCRGAYPDTQVKYEKLGFTYCSMPCLSSHRKVHFDPFVTGLSIAS</sequence>
<dbReference type="OMA" id="SECHEMI"/>
<name>A0A0G4G4Y2_VITBC</name>
<evidence type="ECO:0000313" key="1">
    <source>
        <dbReference type="EMBL" id="CEM23463.1"/>
    </source>
</evidence>
<accession>A0A0G4G4Y2</accession>
<gene>
    <name evidence="1" type="ORF">Vbra_9683</name>
</gene>
<evidence type="ECO:0000313" key="2">
    <source>
        <dbReference type="Proteomes" id="UP000041254"/>
    </source>
</evidence>